<dbReference type="AlphaFoldDB" id="B4I3G0"/>
<dbReference type="InterPro" id="IPR035595">
    <property type="entry name" value="UDP_glycos_trans_CS"/>
</dbReference>
<proteinExistence type="inferred from homology"/>
<comment type="similarity">
    <text evidence="1 4">Belongs to the UDP-glycosyltransferase family.</text>
</comment>
<keyword evidence="5" id="KW-1133">Transmembrane helix</keyword>
<dbReference type="PANTHER" id="PTHR48043:SF60">
    <property type="entry name" value="UDP-GLUCURONOSYLTRANSFERASE"/>
    <property type="match status" value="1"/>
</dbReference>
<dbReference type="PANTHER" id="PTHR48043">
    <property type="entry name" value="EG:EG0003.4 PROTEIN-RELATED"/>
    <property type="match status" value="1"/>
</dbReference>
<dbReference type="SMR" id="B4I3G0"/>
<feature type="transmembrane region" description="Helical" evidence="5">
    <location>
        <begin position="511"/>
        <end position="534"/>
    </location>
</feature>
<dbReference type="PhylomeDB" id="B4I3G0"/>
<dbReference type="HOGENOM" id="CLU_012949_0_2_1"/>
<dbReference type="OMA" id="YDTWADI"/>
<dbReference type="Gene3D" id="3.40.50.2000">
    <property type="entry name" value="Glycogen Phosphorylase B"/>
    <property type="match status" value="2"/>
</dbReference>
<evidence type="ECO:0000256" key="1">
    <source>
        <dbReference type="ARBA" id="ARBA00009995"/>
    </source>
</evidence>
<dbReference type="CDD" id="cd03784">
    <property type="entry name" value="GT1_Gtf-like"/>
    <property type="match status" value="1"/>
</dbReference>
<dbReference type="GO" id="GO:0008194">
    <property type="term" value="F:UDP-glycosyltransferase activity"/>
    <property type="evidence" value="ECO:0007669"/>
    <property type="project" value="InterPro"/>
</dbReference>
<organism evidence="7">
    <name type="scientific">Drosophila sechellia</name>
    <name type="common">Fruit fly</name>
    <dbReference type="NCBI Taxonomy" id="7238"/>
    <lineage>
        <taxon>Eukaryota</taxon>
        <taxon>Metazoa</taxon>
        <taxon>Ecdysozoa</taxon>
        <taxon>Arthropoda</taxon>
        <taxon>Hexapoda</taxon>
        <taxon>Insecta</taxon>
        <taxon>Pterygota</taxon>
        <taxon>Neoptera</taxon>
        <taxon>Endopterygota</taxon>
        <taxon>Diptera</taxon>
        <taxon>Brachycera</taxon>
        <taxon>Muscomorpha</taxon>
        <taxon>Ephydroidea</taxon>
        <taxon>Drosophilidae</taxon>
        <taxon>Drosophila</taxon>
        <taxon>Sophophora</taxon>
    </lineage>
</organism>
<dbReference type="Proteomes" id="UP000001292">
    <property type="component" value="Unassembled WGS sequence"/>
</dbReference>
<dbReference type="FunFam" id="3.40.50.2000:FF:000050">
    <property type="entry name" value="UDP-glucuronosyltransferase"/>
    <property type="match status" value="1"/>
</dbReference>
<evidence type="ECO:0000313" key="6">
    <source>
        <dbReference type="EMBL" id="EDW55324.1"/>
    </source>
</evidence>
<reference evidence="6 7" key="1">
    <citation type="journal article" date="2007" name="Nature">
        <title>Evolution of genes and genomes on the Drosophila phylogeny.</title>
        <authorList>
            <consortium name="Drosophila 12 Genomes Consortium"/>
            <person name="Clark A.G."/>
            <person name="Eisen M.B."/>
            <person name="Smith D.R."/>
            <person name="Bergman C.M."/>
            <person name="Oliver B."/>
            <person name="Markow T.A."/>
            <person name="Kaufman T.C."/>
            <person name="Kellis M."/>
            <person name="Gelbart W."/>
            <person name="Iyer V.N."/>
            <person name="Pollard D.A."/>
            <person name="Sackton T.B."/>
            <person name="Larracuente A.M."/>
            <person name="Singh N.D."/>
            <person name="Abad J.P."/>
            <person name="Abt D.N."/>
            <person name="Adryan B."/>
            <person name="Aguade M."/>
            <person name="Akashi H."/>
            <person name="Anderson W.W."/>
            <person name="Aquadro C.F."/>
            <person name="Ardell D.H."/>
            <person name="Arguello R."/>
            <person name="Artieri C.G."/>
            <person name="Barbash D.A."/>
            <person name="Barker D."/>
            <person name="Barsanti P."/>
            <person name="Batterham P."/>
            <person name="Batzoglou S."/>
            <person name="Begun D."/>
            <person name="Bhutkar A."/>
            <person name="Blanco E."/>
            <person name="Bosak S.A."/>
            <person name="Bradley R.K."/>
            <person name="Brand A.D."/>
            <person name="Brent M.R."/>
            <person name="Brooks A.N."/>
            <person name="Brown R.H."/>
            <person name="Butlin R.K."/>
            <person name="Caggese C."/>
            <person name="Calvi B.R."/>
            <person name="Bernardo de Carvalho A."/>
            <person name="Caspi A."/>
            <person name="Castrezana S."/>
            <person name="Celniker S.E."/>
            <person name="Chang J.L."/>
            <person name="Chapple C."/>
            <person name="Chatterji S."/>
            <person name="Chinwalla A."/>
            <person name="Civetta A."/>
            <person name="Clifton S.W."/>
            <person name="Comeron J.M."/>
            <person name="Costello J.C."/>
            <person name="Coyne J.A."/>
            <person name="Daub J."/>
            <person name="David R.G."/>
            <person name="Delcher A.L."/>
            <person name="Delehaunty K."/>
            <person name="Do C.B."/>
            <person name="Ebling H."/>
            <person name="Edwards K."/>
            <person name="Eickbush T."/>
            <person name="Evans J.D."/>
            <person name="Filipski A."/>
            <person name="Findeiss S."/>
            <person name="Freyhult E."/>
            <person name="Fulton L."/>
            <person name="Fulton R."/>
            <person name="Garcia A.C."/>
            <person name="Gardiner A."/>
            <person name="Garfield D.A."/>
            <person name="Garvin B.E."/>
            <person name="Gibson G."/>
            <person name="Gilbert D."/>
            <person name="Gnerre S."/>
            <person name="Godfrey J."/>
            <person name="Good R."/>
            <person name="Gotea V."/>
            <person name="Gravely B."/>
            <person name="Greenberg A.J."/>
            <person name="Griffiths-Jones S."/>
            <person name="Gross S."/>
            <person name="Guigo R."/>
            <person name="Gustafson E.A."/>
            <person name="Haerty W."/>
            <person name="Hahn M.W."/>
            <person name="Halligan D.L."/>
            <person name="Halpern A.L."/>
            <person name="Halter G.M."/>
            <person name="Han M.V."/>
            <person name="Heger A."/>
            <person name="Hillier L."/>
            <person name="Hinrichs A.S."/>
            <person name="Holmes I."/>
            <person name="Hoskins R.A."/>
            <person name="Hubisz M.J."/>
            <person name="Hultmark D."/>
            <person name="Huntley M.A."/>
            <person name="Jaffe D.B."/>
            <person name="Jagadeeshan S."/>
            <person name="Jeck W.R."/>
            <person name="Johnson J."/>
            <person name="Jones C.D."/>
            <person name="Jordan W.C."/>
            <person name="Karpen G.H."/>
            <person name="Kataoka E."/>
            <person name="Keightley P.D."/>
            <person name="Kheradpour P."/>
            <person name="Kirkness E.F."/>
            <person name="Koerich L.B."/>
            <person name="Kristiansen K."/>
            <person name="Kudrna D."/>
            <person name="Kulathinal R.J."/>
            <person name="Kumar S."/>
            <person name="Kwok R."/>
            <person name="Lander E."/>
            <person name="Langley C.H."/>
            <person name="Lapoint R."/>
            <person name="Lazzaro B.P."/>
            <person name="Lee S.J."/>
            <person name="Levesque L."/>
            <person name="Li R."/>
            <person name="Lin C.F."/>
            <person name="Lin M.F."/>
            <person name="Lindblad-Toh K."/>
            <person name="Llopart A."/>
            <person name="Long M."/>
            <person name="Low L."/>
            <person name="Lozovsky E."/>
            <person name="Lu J."/>
            <person name="Luo M."/>
            <person name="Machado C.A."/>
            <person name="Makalowski W."/>
            <person name="Marzo M."/>
            <person name="Matsuda M."/>
            <person name="Matzkin L."/>
            <person name="McAllister B."/>
            <person name="McBride C.S."/>
            <person name="McKernan B."/>
            <person name="McKernan K."/>
            <person name="Mendez-Lago M."/>
            <person name="Minx P."/>
            <person name="Mollenhauer M.U."/>
            <person name="Montooth K."/>
            <person name="Mount S.M."/>
            <person name="Mu X."/>
            <person name="Myers E."/>
            <person name="Negre B."/>
            <person name="Newfeld S."/>
            <person name="Nielsen R."/>
            <person name="Noor M.A."/>
            <person name="O'Grady P."/>
            <person name="Pachter L."/>
            <person name="Papaceit M."/>
            <person name="Parisi M.J."/>
            <person name="Parisi M."/>
            <person name="Parts L."/>
            <person name="Pedersen J.S."/>
            <person name="Pesole G."/>
            <person name="Phillippy A.M."/>
            <person name="Ponting C.P."/>
            <person name="Pop M."/>
            <person name="Porcelli D."/>
            <person name="Powell J.R."/>
            <person name="Prohaska S."/>
            <person name="Pruitt K."/>
            <person name="Puig M."/>
            <person name="Quesneville H."/>
            <person name="Ram K.R."/>
            <person name="Rand D."/>
            <person name="Rasmussen M.D."/>
            <person name="Reed L.K."/>
            <person name="Reenan R."/>
            <person name="Reily A."/>
            <person name="Remington K.A."/>
            <person name="Rieger T.T."/>
            <person name="Ritchie M.G."/>
            <person name="Robin C."/>
            <person name="Rogers Y.H."/>
            <person name="Rohde C."/>
            <person name="Rozas J."/>
            <person name="Rubenfield M.J."/>
            <person name="Ruiz A."/>
            <person name="Russo S."/>
            <person name="Salzberg S.L."/>
            <person name="Sanchez-Gracia A."/>
            <person name="Saranga D.J."/>
            <person name="Sato H."/>
            <person name="Schaeffer S.W."/>
            <person name="Schatz M.C."/>
            <person name="Schlenke T."/>
            <person name="Schwartz R."/>
            <person name="Segarra C."/>
            <person name="Singh R.S."/>
            <person name="Sirot L."/>
            <person name="Sirota M."/>
            <person name="Sisneros N.B."/>
            <person name="Smith C.D."/>
            <person name="Smith T.F."/>
            <person name="Spieth J."/>
            <person name="Stage D.E."/>
            <person name="Stark A."/>
            <person name="Stephan W."/>
            <person name="Strausberg R.L."/>
            <person name="Strempel S."/>
            <person name="Sturgill D."/>
            <person name="Sutton G."/>
            <person name="Sutton G.G."/>
            <person name="Tao W."/>
            <person name="Teichmann S."/>
            <person name="Tobari Y.N."/>
            <person name="Tomimura Y."/>
            <person name="Tsolas J.M."/>
            <person name="Valente V.L."/>
            <person name="Venter E."/>
            <person name="Venter J.C."/>
            <person name="Vicario S."/>
            <person name="Vieira F.G."/>
            <person name="Vilella A.J."/>
            <person name="Villasante A."/>
            <person name="Walenz B."/>
            <person name="Wang J."/>
            <person name="Wasserman M."/>
            <person name="Watts T."/>
            <person name="Wilson D."/>
            <person name="Wilson R.K."/>
            <person name="Wing R.A."/>
            <person name="Wolfner M.F."/>
            <person name="Wong A."/>
            <person name="Wong G.K."/>
            <person name="Wu C.I."/>
            <person name="Wu G."/>
            <person name="Yamamoto D."/>
            <person name="Yang H.P."/>
            <person name="Yang S.P."/>
            <person name="Yorke J.A."/>
            <person name="Yoshida K."/>
            <person name="Zdobnov E."/>
            <person name="Zhang P."/>
            <person name="Zhang Y."/>
            <person name="Zimin A.V."/>
            <person name="Baldwin J."/>
            <person name="Abdouelleil A."/>
            <person name="Abdulkadir J."/>
            <person name="Abebe A."/>
            <person name="Abera B."/>
            <person name="Abreu J."/>
            <person name="Acer S.C."/>
            <person name="Aftuck L."/>
            <person name="Alexander A."/>
            <person name="An P."/>
            <person name="Anderson E."/>
            <person name="Anderson S."/>
            <person name="Arachi H."/>
            <person name="Azer M."/>
            <person name="Bachantsang P."/>
            <person name="Barry A."/>
            <person name="Bayul T."/>
            <person name="Berlin A."/>
            <person name="Bessette D."/>
            <person name="Bloom T."/>
            <person name="Blye J."/>
            <person name="Boguslavskiy L."/>
            <person name="Bonnet C."/>
            <person name="Boukhgalter B."/>
            <person name="Bourzgui I."/>
            <person name="Brown A."/>
            <person name="Cahill P."/>
            <person name="Channer S."/>
            <person name="Cheshatsang Y."/>
            <person name="Chuda L."/>
            <person name="Citroen M."/>
            <person name="Collymore A."/>
            <person name="Cooke P."/>
            <person name="Costello M."/>
            <person name="D'Aco K."/>
            <person name="Daza R."/>
            <person name="De Haan G."/>
            <person name="DeGray S."/>
            <person name="DeMaso C."/>
            <person name="Dhargay N."/>
            <person name="Dooley K."/>
            <person name="Dooley E."/>
            <person name="Doricent M."/>
            <person name="Dorje P."/>
            <person name="Dorjee K."/>
            <person name="Dupes A."/>
            <person name="Elong R."/>
            <person name="Falk J."/>
            <person name="Farina A."/>
            <person name="Faro S."/>
            <person name="Ferguson D."/>
            <person name="Fisher S."/>
            <person name="Foley C.D."/>
            <person name="Franke A."/>
            <person name="Friedrich D."/>
            <person name="Gadbois L."/>
            <person name="Gearin G."/>
            <person name="Gearin C.R."/>
            <person name="Giannoukos G."/>
            <person name="Goode T."/>
            <person name="Graham J."/>
            <person name="Grandbois E."/>
            <person name="Grewal S."/>
            <person name="Gyaltsen K."/>
            <person name="Hafez N."/>
            <person name="Hagos B."/>
            <person name="Hall J."/>
            <person name="Henson C."/>
            <person name="Hollinger A."/>
            <person name="Honan T."/>
            <person name="Huard M.D."/>
            <person name="Hughes L."/>
            <person name="Hurhula B."/>
            <person name="Husby M.E."/>
            <person name="Kamat A."/>
            <person name="Kanga B."/>
            <person name="Kashin S."/>
            <person name="Khazanovich D."/>
            <person name="Kisner P."/>
            <person name="Lance K."/>
            <person name="Lara M."/>
            <person name="Lee W."/>
            <person name="Lennon N."/>
            <person name="Letendre F."/>
            <person name="LeVine R."/>
            <person name="Lipovsky A."/>
            <person name="Liu X."/>
            <person name="Liu J."/>
            <person name="Liu S."/>
            <person name="Lokyitsang T."/>
            <person name="Lokyitsang Y."/>
            <person name="Lubonja R."/>
            <person name="Lui A."/>
            <person name="MacDonald P."/>
            <person name="Magnisalis V."/>
            <person name="Maru K."/>
            <person name="Matthews C."/>
            <person name="McCusker W."/>
            <person name="McDonough S."/>
            <person name="Mehta T."/>
            <person name="Meldrim J."/>
            <person name="Meneus L."/>
            <person name="Mihai O."/>
            <person name="Mihalev A."/>
            <person name="Mihova T."/>
            <person name="Mittelman R."/>
            <person name="Mlenga V."/>
            <person name="Montmayeur A."/>
            <person name="Mulrain L."/>
            <person name="Navidi A."/>
            <person name="Naylor J."/>
            <person name="Negash T."/>
            <person name="Nguyen T."/>
            <person name="Nguyen N."/>
            <person name="Nicol R."/>
            <person name="Norbu C."/>
            <person name="Norbu N."/>
            <person name="Novod N."/>
            <person name="O'Neill B."/>
            <person name="Osman S."/>
            <person name="Markiewicz E."/>
            <person name="Oyono O.L."/>
            <person name="Patti C."/>
            <person name="Phunkhang P."/>
            <person name="Pierre F."/>
            <person name="Priest M."/>
            <person name="Raghuraman S."/>
            <person name="Rege F."/>
            <person name="Reyes R."/>
            <person name="Rise C."/>
            <person name="Rogov P."/>
            <person name="Ross K."/>
            <person name="Ryan E."/>
            <person name="Settipalli S."/>
            <person name="Shea T."/>
            <person name="Sherpa N."/>
            <person name="Shi L."/>
            <person name="Shih D."/>
            <person name="Sparrow T."/>
            <person name="Spaulding J."/>
            <person name="Stalker J."/>
            <person name="Stange-Thomann N."/>
            <person name="Stavropoulos S."/>
            <person name="Stone C."/>
            <person name="Strader C."/>
            <person name="Tesfaye S."/>
            <person name="Thomson T."/>
            <person name="Thoulutsang Y."/>
            <person name="Thoulutsang D."/>
            <person name="Topham K."/>
            <person name="Topping I."/>
            <person name="Tsamla T."/>
            <person name="Vassiliev H."/>
            <person name="Vo A."/>
            <person name="Wangchuk T."/>
            <person name="Wangdi T."/>
            <person name="Weiand M."/>
            <person name="Wilkinson J."/>
            <person name="Wilson A."/>
            <person name="Yadav S."/>
            <person name="Young G."/>
            <person name="Yu Q."/>
            <person name="Zembek L."/>
            <person name="Zhong D."/>
            <person name="Zimmer A."/>
            <person name="Zwirko Z."/>
            <person name="Jaffe D.B."/>
            <person name="Alvarez P."/>
            <person name="Brockman W."/>
            <person name="Butler J."/>
            <person name="Chin C."/>
            <person name="Gnerre S."/>
            <person name="Grabherr M."/>
            <person name="Kleber M."/>
            <person name="Mauceli E."/>
            <person name="MacCallum I."/>
        </authorList>
    </citation>
    <scope>NUCLEOTIDE SEQUENCE [LARGE SCALE GENOMIC DNA]</scope>
    <source>
        <strain evidence="7">Rob3c / Tucson 14021-0248.25</strain>
    </source>
</reference>
<sequence>MASTDIAILYCYSDCSVQLEKIREHIKPLILLMKLLFVCLLGIGDGARILAPFFLPVKSHFMMTDAIIRELVKRGHEVTFITPLSLAKENLGPNYREILLPKYDTWADISAMMKTKSALDMIDMSKLTHMRLAQHIGIKSTDFALAHPEVQELIYAKDKKGKFDLLLVEQFHNEGALMLGYIYEIPAITISTFAYANYFSQVFGFVNPLSYVPNVFLSCTDRMSLWERLENVVISTAEDVVREVSYYPQQDAVIRKHFSSLLPRVPTVKQLEQNISVILLNSYMPLTSPRPMTQNMISVGGLHILPPKPLPEHIKDYLDNAEHGAIYFSLGSQVRSADMPTEKLQIFLEVFASLKQRVLWKFEDDQLPNLPDNVKVEKWLPQADILAHPNVKVFIAHGGLFGMQEAVYHAVPVLGMPFYFDQDINIKAGQAAGYAIGLDYRTISKDQLKSALHALLTDPKYRANMIKASRIFRDRPLGAMDTAMYWINYVVEHRGALHLVAAGVHLPWYQFYLLDVSAIILAISLLPILTLYALSRNIKSFRGIRALKKEAKTE</sequence>
<protein>
    <submittedName>
        <fullName evidence="6">GM11008</fullName>
    </submittedName>
</protein>
<accession>B4I3G0</accession>
<keyword evidence="5" id="KW-0472">Membrane</keyword>
<dbReference type="Pfam" id="PF00201">
    <property type="entry name" value="UDPGT"/>
    <property type="match status" value="1"/>
</dbReference>
<keyword evidence="7" id="KW-1185">Reference proteome</keyword>
<evidence type="ECO:0000256" key="2">
    <source>
        <dbReference type="ARBA" id="ARBA00022676"/>
    </source>
</evidence>
<name>B4I3G0_DROSE</name>
<dbReference type="STRING" id="7238.B4I3G0"/>
<dbReference type="PROSITE" id="PS00375">
    <property type="entry name" value="UDPGT"/>
    <property type="match status" value="1"/>
</dbReference>
<evidence type="ECO:0000256" key="5">
    <source>
        <dbReference type="SAM" id="Phobius"/>
    </source>
</evidence>
<evidence type="ECO:0000256" key="3">
    <source>
        <dbReference type="ARBA" id="ARBA00022679"/>
    </source>
</evidence>
<evidence type="ECO:0000256" key="4">
    <source>
        <dbReference type="RuleBase" id="RU003718"/>
    </source>
</evidence>
<dbReference type="InterPro" id="IPR002213">
    <property type="entry name" value="UDP_glucos_trans"/>
</dbReference>
<dbReference type="EMBL" id="CH480821">
    <property type="protein sequence ID" value="EDW55324.1"/>
    <property type="molecule type" value="Genomic_DNA"/>
</dbReference>
<feature type="transmembrane region" description="Helical" evidence="5">
    <location>
        <begin position="31"/>
        <end position="55"/>
    </location>
</feature>
<keyword evidence="3 4" id="KW-0808">Transferase</keyword>
<evidence type="ECO:0000313" key="7">
    <source>
        <dbReference type="Proteomes" id="UP000001292"/>
    </source>
</evidence>
<gene>
    <name evidence="6" type="primary">Dsec\GM11008</name>
    <name evidence="6" type="ORF">Dsec_GM11008</name>
</gene>
<dbReference type="InterPro" id="IPR050271">
    <property type="entry name" value="UDP-glycosyltransferase"/>
</dbReference>
<dbReference type="FunFam" id="3.40.50.2000:FF:000174">
    <property type="entry name" value="UDP-glucuronosyltransferase"/>
    <property type="match status" value="1"/>
</dbReference>
<dbReference type="SUPFAM" id="SSF53756">
    <property type="entry name" value="UDP-Glycosyltransferase/glycogen phosphorylase"/>
    <property type="match status" value="1"/>
</dbReference>
<keyword evidence="5" id="KW-0812">Transmembrane</keyword>
<keyword evidence="2 4" id="KW-0328">Glycosyltransferase</keyword>